<evidence type="ECO:0000256" key="3">
    <source>
        <dbReference type="SAM" id="MobiDB-lite"/>
    </source>
</evidence>
<organism evidence="5">
    <name type="scientific">marine sediment metagenome</name>
    <dbReference type="NCBI Taxonomy" id="412755"/>
    <lineage>
        <taxon>unclassified sequences</taxon>
        <taxon>metagenomes</taxon>
        <taxon>ecological metagenomes</taxon>
    </lineage>
</organism>
<dbReference type="Gene3D" id="3.30.160.20">
    <property type="match status" value="1"/>
</dbReference>
<feature type="compositionally biased region" description="Basic and acidic residues" evidence="3">
    <location>
        <begin position="84"/>
        <end position="102"/>
    </location>
</feature>
<comment type="similarity">
    <text evidence="1">Belongs to the prokaryotic/mitochondrial release factor family.</text>
</comment>
<dbReference type="PANTHER" id="PTHR43804">
    <property type="entry name" value="LD18447P"/>
    <property type="match status" value="1"/>
</dbReference>
<proteinExistence type="inferred from homology"/>
<dbReference type="Gene3D" id="3.30.70.1660">
    <property type="match status" value="1"/>
</dbReference>
<protein>
    <recommendedName>
        <fullName evidence="4">Prokaryotic-type class I peptide chain release factors domain-containing protein</fullName>
    </recommendedName>
</protein>
<evidence type="ECO:0000259" key="4">
    <source>
        <dbReference type="Pfam" id="PF00472"/>
    </source>
</evidence>
<dbReference type="SUPFAM" id="SSF75620">
    <property type="entry name" value="Release factor"/>
    <property type="match status" value="1"/>
</dbReference>
<dbReference type="EMBL" id="LAZR01000125">
    <property type="protein sequence ID" value="KKN88809.1"/>
    <property type="molecule type" value="Genomic_DNA"/>
</dbReference>
<dbReference type="GO" id="GO:0003747">
    <property type="term" value="F:translation release factor activity"/>
    <property type="evidence" value="ECO:0007669"/>
    <property type="project" value="InterPro"/>
</dbReference>
<accession>A0A0F9UB12</accession>
<feature type="domain" description="Prokaryotic-type class I peptide chain release factors" evidence="4">
    <location>
        <begin position="6"/>
        <end position="102"/>
    </location>
</feature>
<evidence type="ECO:0000256" key="2">
    <source>
        <dbReference type="ARBA" id="ARBA00022481"/>
    </source>
</evidence>
<dbReference type="InterPro" id="IPR000352">
    <property type="entry name" value="Pep_chain_release_fac_I"/>
</dbReference>
<feature type="region of interest" description="Disordered" evidence="3">
    <location>
        <begin position="83"/>
        <end position="102"/>
    </location>
</feature>
<evidence type="ECO:0000313" key="5">
    <source>
        <dbReference type="EMBL" id="KKN88809.1"/>
    </source>
</evidence>
<comment type="caution">
    <text evidence="5">The sequence shown here is derived from an EMBL/GenBank/DDBJ whole genome shotgun (WGS) entry which is preliminary data.</text>
</comment>
<keyword evidence="2" id="KW-0488">Methylation</keyword>
<dbReference type="AlphaFoldDB" id="A0A0F9UB12"/>
<dbReference type="PANTHER" id="PTHR43804:SF7">
    <property type="entry name" value="LD18447P"/>
    <property type="match status" value="1"/>
</dbReference>
<sequence length="134" mass="15573">MAWPQTVRKEDIRIDYYRASGKGGQNRNKRDTAVRLTHVETGITAKAEEHKEQGKNKKAAFKRMTNILVPLMKEAAKTQVEATSTERVRTYHESDQRVKDHRSGKTYRYKDILEGKLDELLSDVQQHFAAEERK</sequence>
<reference evidence="5" key="1">
    <citation type="journal article" date="2015" name="Nature">
        <title>Complex archaea that bridge the gap between prokaryotes and eukaryotes.</title>
        <authorList>
            <person name="Spang A."/>
            <person name="Saw J.H."/>
            <person name="Jorgensen S.L."/>
            <person name="Zaremba-Niedzwiedzka K."/>
            <person name="Martijn J."/>
            <person name="Lind A.E."/>
            <person name="van Eijk R."/>
            <person name="Schleper C."/>
            <person name="Guy L."/>
            <person name="Ettema T.J."/>
        </authorList>
    </citation>
    <scope>NUCLEOTIDE SEQUENCE</scope>
</reference>
<dbReference type="Pfam" id="PF00472">
    <property type="entry name" value="RF-1"/>
    <property type="match status" value="1"/>
</dbReference>
<dbReference type="InterPro" id="IPR045853">
    <property type="entry name" value="Pep_chain_release_fac_I_sf"/>
</dbReference>
<dbReference type="InterPro" id="IPR050057">
    <property type="entry name" value="Prokaryotic/Mito_RF"/>
</dbReference>
<gene>
    <name evidence="5" type="ORF">LCGC14_0244160</name>
</gene>
<name>A0A0F9UB12_9ZZZZ</name>
<evidence type="ECO:0000256" key="1">
    <source>
        <dbReference type="ARBA" id="ARBA00010835"/>
    </source>
</evidence>